<dbReference type="EMBL" id="AFRZ01000001">
    <property type="protein sequence ID" value="EHP29150.1"/>
    <property type="molecule type" value="Genomic_DNA"/>
</dbReference>
<dbReference type="SMART" id="SM00347">
    <property type="entry name" value="HTH_MARR"/>
    <property type="match status" value="1"/>
</dbReference>
<dbReference type="Proteomes" id="UP000006431">
    <property type="component" value="Unassembled WGS sequence"/>
</dbReference>
<dbReference type="InterPro" id="IPR039422">
    <property type="entry name" value="MarR/SlyA-like"/>
</dbReference>
<keyword evidence="6" id="KW-1185">Reference proteome</keyword>
<dbReference type="InterPro" id="IPR000835">
    <property type="entry name" value="HTH_MarR-typ"/>
</dbReference>
<keyword evidence="3" id="KW-0804">Transcription</keyword>
<keyword evidence="1" id="KW-0805">Transcription regulation</keyword>
<dbReference type="PANTHER" id="PTHR33164">
    <property type="entry name" value="TRANSCRIPTIONAL REGULATOR, MARR FAMILY"/>
    <property type="match status" value="1"/>
</dbReference>
<accession>H1FVV2</accession>
<gene>
    <name evidence="5" type="primary">marR</name>
    <name evidence="5" type="ORF">SMGD1_0623</name>
</gene>
<keyword evidence="2" id="KW-0238">DNA-binding</keyword>
<proteinExistence type="predicted"/>
<dbReference type="PROSITE" id="PS50995">
    <property type="entry name" value="HTH_MARR_2"/>
    <property type="match status" value="1"/>
</dbReference>
<dbReference type="InterPro" id="IPR036388">
    <property type="entry name" value="WH-like_DNA-bd_sf"/>
</dbReference>
<evidence type="ECO:0000256" key="3">
    <source>
        <dbReference type="ARBA" id="ARBA00023163"/>
    </source>
</evidence>
<dbReference type="InterPro" id="IPR036390">
    <property type="entry name" value="WH_DNA-bd_sf"/>
</dbReference>
<dbReference type="eggNOG" id="COG1846">
    <property type="taxonomic scope" value="Bacteria"/>
</dbReference>
<dbReference type="PRINTS" id="PR00598">
    <property type="entry name" value="HTHMARR"/>
</dbReference>
<dbReference type="Pfam" id="PF22381">
    <property type="entry name" value="Staph_reg_Sar_Rot"/>
    <property type="match status" value="1"/>
</dbReference>
<dbReference type="SUPFAM" id="SSF46785">
    <property type="entry name" value="Winged helix' DNA-binding domain"/>
    <property type="match status" value="1"/>
</dbReference>
<evidence type="ECO:0000313" key="5">
    <source>
        <dbReference type="EMBL" id="EHP29150.1"/>
    </source>
</evidence>
<dbReference type="GO" id="GO:0003700">
    <property type="term" value="F:DNA-binding transcription factor activity"/>
    <property type="evidence" value="ECO:0007669"/>
    <property type="project" value="InterPro"/>
</dbReference>
<dbReference type="STRING" id="929558.SMGD1_0623"/>
<evidence type="ECO:0000313" key="6">
    <source>
        <dbReference type="Proteomes" id="UP000006431"/>
    </source>
</evidence>
<sequence>MLSQKLLTDIGNLLDERYNMSTSELDVLASLHSAHDEKHTLTPTKLYERLFFSSGGMTKVLKRLEKKEFIKRLDNEEDKRSKLVQLTQKGREILEKSLVDVIAREEEIFAHVNRDERKNLSDLLFKALGEVEQ</sequence>
<dbReference type="InterPro" id="IPR055166">
    <property type="entry name" value="Transc_reg_Sar_Rot_HTH"/>
</dbReference>
<organism evidence="5 6">
    <name type="scientific">Sulfurimonas gotlandica (strain DSM 19862 / JCM 16533 / GD1)</name>
    <dbReference type="NCBI Taxonomy" id="929558"/>
    <lineage>
        <taxon>Bacteria</taxon>
        <taxon>Pseudomonadati</taxon>
        <taxon>Campylobacterota</taxon>
        <taxon>Epsilonproteobacteria</taxon>
        <taxon>Campylobacterales</taxon>
        <taxon>Sulfurimonadaceae</taxon>
        <taxon>Sulfurimonas</taxon>
    </lineage>
</organism>
<dbReference type="PATRIC" id="fig|929558.5.peg.622"/>
<evidence type="ECO:0000256" key="1">
    <source>
        <dbReference type="ARBA" id="ARBA00023015"/>
    </source>
</evidence>
<evidence type="ECO:0000256" key="2">
    <source>
        <dbReference type="ARBA" id="ARBA00023125"/>
    </source>
</evidence>
<evidence type="ECO:0000259" key="4">
    <source>
        <dbReference type="PROSITE" id="PS50995"/>
    </source>
</evidence>
<dbReference type="PANTHER" id="PTHR33164:SF43">
    <property type="entry name" value="HTH-TYPE TRANSCRIPTIONAL REPRESSOR YETL"/>
    <property type="match status" value="1"/>
</dbReference>
<dbReference type="HOGENOM" id="CLU_083287_27_5_7"/>
<feature type="domain" description="HTH marR-type" evidence="4">
    <location>
        <begin position="1"/>
        <end position="129"/>
    </location>
</feature>
<reference evidence="5 6" key="1">
    <citation type="journal article" date="2012" name="Proc. Natl. Acad. Sci. U.S.A.">
        <title>Genome and physiology of a model Epsilonproteobacterium responsible for sulfide detoxification in marine oxygen depletion zones.</title>
        <authorList>
            <person name="Grote J."/>
            <person name="Schott T."/>
            <person name="Bruckner C.G."/>
            <person name="Glockner F.O."/>
            <person name="Jost G."/>
            <person name="Teeling H."/>
            <person name="Labrenz M."/>
            <person name="Jurgens K."/>
        </authorList>
    </citation>
    <scope>NUCLEOTIDE SEQUENCE [LARGE SCALE GENOMIC DNA]</scope>
    <source>
        <strain evidence="5 6">GD1</strain>
    </source>
</reference>
<dbReference type="GO" id="GO:0006950">
    <property type="term" value="P:response to stress"/>
    <property type="evidence" value="ECO:0007669"/>
    <property type="project" value="TreeGrafter"/>
</dbReference>
<dbReference type="AlphaFoldDB" id="H1FVV2"/>
<comment type="caution">
    <text evidence="5">The sequence shown here is derived from an EMBL/GenBank/DDBJ whole genome shotgun (WGS) entry which is preliminary data.</text>
</comment>
<dbReference type="Gene3D" id="1.10.10.10">
    <property type="entry name" value="Winged helix-like DNA-binding domain superfamily/Winged helix DNA-binding domain"/>
    <property type="match status" value="1"/>
</dbReference>
<name>H1FVV2_SULGG</name>
<protein>
    <submittedName>
        <fullName evidence="5">Transcriptional regulator</fullName>
    </submittedName>
</protein>